<dbReference type="EMBL" id="JACSDY010000012">
    <property type="protein sequence ID" value="KAF7412853.1"/>
    <property type="molecule type" value="Genomic_DNA"/>
</dbReference>
<evidence type="ECO:0000313" key="3">
    <source>
        <dbReference type="Proteomes" id="UP000600918"/>
    </source>
</evidence>
<accession>A0A834KU13</accession>
<evidence type="ECO:0000256" key="1">
    <source>
        <dbReference type="SAM" id="MobiDB-lite"/>
    </source>
</evidence>
<organism evidence="2 3">
    <name type="scientific">Vespula pensylvanica</name>
    <name type="common">Western yellow jacket</name>
    <name type="synonym">Wasp</name>
    <dbReference type="NCBI Taxonomy" id="30213"/>
    <lineage>
        <taxon>Eukaryota</taxon>
        <taxon>Metazoa</taxon>
        <taxon>Ecdysozoa</taxon>
        <taxon>Arthropoda</taxon>
        <taxon>Hexapoda</taxon>
        <taxon>Insecta</taxon>
        <taxon>Pterygota</taxon>
        <taxon>Neoptera</taxon>
        <taxon>Endopterygota</taxon>
        <taxon>Hymenoptera</taxon>
        <taxon>Apocrita</taxon>
        <taxon>Aculeata</taxon>
        <taxon>Vespoidea</taxon>
        <taxon>Vespidae</taxon>
        <taxon>Vespinae</taxon>
        <taxon>Vespula</taxon>
    </lineage>
</organism>
<feature type="compositionally biased region" description="Gly residues" evidence="1">
    <location>
        <begin position="60"/>
        <end position="73"/>
    </location>
</feature>
<reference evidence="2" key="1">
    <citation type="journal article" date="2020" name="G3 (Bethesda)">
        <title>High-Quality Assemblies for Three Invasive Social Wasps from the &lt;i&gt;Vespula&lt;/i&gt; Genus.</title>
        <authorList>
            <person name="Harrop T.W.R."/>
            <person name="Guhlin J."/>
            <person name="McLaughlin G.M."/>
            <person name="Permina E."/>
            <person name="Stockwell P."/>
            <person name="Gilligan J."/>
            <person name="Le Lec M.F."/>
            <person name="Gruber M.A.M."/>
            <person name="Quinn O."/>
            <person name="Lovegrove M."/>
            <person name="Duncan E.J."/>
            <person name="Remnant E.J."/>
            <person name="Van Eeckhoven J."/>
            <person name="Graham B."/>
            <person name="Knapp R.A."/>
            <person name="Langford K.W."/>
            <person name="Kronenberg Z."/>
            <person name="Press M.O."/>
            <person name="Eacker S.M."/>
            <person name="Wilson-Rankin E.E."/>
            <person name="Purcell J."/>
            <person name="Lester P.J."/>
            <person name="Dearden P.K."/>
        </authorList>
    </citation>
    <scope>NUCLEOTIDE SEQUENCE</scope>
    <source>
        <strain evidence="2">Volc-1</strain>
    </source>
</reference>
<evidence type="ECO:0000313" key="2">
    <source>
        <dbReference type="EMBL" id="KAF7412853.1"/>
    </source>
</evidence>
<sequence>MNSVYKEGSLNCDSFGYRKEFSSEKDEEIEVESLDRGLDLSQSVTRARRDGGAGVRVASGGDGGGDSGGGGVGGFAVGSGVGLHRRPATFHPRENP</sequence>
<feature type="region of interest" description="Disordered" evidence="1">
    <location>
        <begin position="45"/>
        <end position="73"/>
    </location>
</feature>
<name>A0A834KU13_VESPE</name>
<keyword evidence="3" id="KW-1185">Reference proteome</keyword>
<dbReference type="AlphaFoldDB" id="A0A834KU13"/>
<dbReference type="Proteomes" id="UP000600918">
    <property type="component" value="Unassembled WGS sequence"/>
</dbReference>
<proteinExistence type="predicted"/>
<comment type="caution">
    <text evidence="2">The sequence shown here is derived from an EMBL/GenBank/DDBJ whole genome shotgun (WGS) entry which is preliminary data.</text>
</comment>
<gene>
    <name evidence="2" type="ORF">H0235_012704</name>
</gene>
<protein>
    <submittedName>
        <fullName evidence="2">Uncharacterized protein</fullName>
    </submittedName>
</protein>